<keyword evidence="28" id="KW-1185">Reference proteome</keyword>
<dbReference type="FunFam" id="3.60.20.10:FF:000001">
    <property type="entry name" value="Glutamate synthase, large subunit"/>
    <property type="match status" value="1"/>
</dbReference>
<keyword evidence="15" id="KW-0560">Oxidoreductase</keyword>
<dbReference type="SUPFAM" id="SSF69336">
    <property type="entry name" value="Alpha subunit of glutamate synthase, C-terminal domain"/>
    <property type="match status" value="1"/>
</dbReference>
<dbReference type="Pfam" id="PF01645">
    <property type="entry name" value="Glu_synthase"/>
    <property type="match status" value="1"/>
</dbReference>
<keyword evidence="11" id="KW-0479">Metal-binding</keyword>
<evidence type="ECO:0000256" key="19">
    <source>
        <dbReference type="ARBA" id="ARBA00023291"/>
    </source>
</evidence>
<comment type="cofactor">
    <cofactor evidence="3">
        <name>FAD</name>
        <dbReference type="ChEBI" id="CHEBI:57692"/>
    </cofactor>
</comment>
<dbReference type="Gene3D" id="3.20.20.70">
    <property type="entry name" value="Aldolase class I"/>
    <property type="match status" value="2"/>
</dbReference>
<organism evidence="27 28">
    <name type="scientific">Sulfurifustis variabilis</name>
    <dbReference type="NCBI Taxonomy" id="1675686"/>
    <lineage>
        <taxon>Bacteria</taxon>
        <taxon>Pseudomonadati</taxon>
        <taxon>Pseudomonadota</taxon>
        <taxon>Gammaproteobacteria</taxon>
        <taxon>Acidiferrobacterales</taxon>
        <taxon>Acidiferrobacteraceae</taxon>
        <taxon>Sulfurifustis</taxon>
    </lineage>
</organism>
<evidence type="ECO:0000256" key="5">
    <source>
        <dbReference type="ARBA" id="ARBA00004909"/>
    </source>
</evidence>
<comment type="pathway">
    <text evidence="5">Nitrogen metabolism.</text>
</comment>
<evidence type="ECO:0000256" key="4">
    <source>
        <dbReference type="ARBA" id="ARBA00004802"/>
    </source>
</evidence>
<evidence type="ECO:0000256" key="23">
    <source>
        <dbReference type="ARBA" id="ARBA00072108"/>
    </source>
</evidence>
<dbReference type="OrthoDB" id="9758182at2"/>
<comment type="pathway">
    <text evidence="4">Energy metabolism; nitrogen metabolism.</text>
</comment>
<evidence type="ECO:0000256" key="20">
    <source>
        <dbReference type="ARBA" id="ARBA00037898"/>
    </source>
</evidence>
<evidence type="ECO:0000256" key="11">
    <source>
        <dbReference type="ARBA" id="ARBA00022723"/>
    </source>
</evidence>
<dbReference type="PROSITE" id="PS51278">
    <property type="entry name" value="GATASE_TYPE_2"/>
    <property type="match status" value="1"/>
</dbReference>
<evidence type="ECO:0000256" key="13">
    <source>
        <dbReference type="ARBA" id="ARBA00022857"/>
    </source>
</evidence>
<evidence type="ECO:0000256" key="6">
    <source>
        <dbReference type="ARBA" id="ARBA00009716"/>
    </source>
</evidence>
<dbReference type="SUPFAM" id="SSF56235">
    <property type="entry name" value="N-terminal nucleophile aminohydrolases (Ntn hydrolases)"/>
    <property type="match status" value="1"/>
</dbReference>
<dbReference type="SUPFAM" id="SSF51395">
    <property type="entry name" value="FMN-linked oxidoreductases"/>
    <property type="match status" value="1"/>
</dbReference>
<evidence type="ECO:0000256" key="15">
    <source>
        <dbReference type="ARBA" id="ARBA00023002"/>
    </source>
</evidence>
<evidence type="ECO:0000256" key="2">
    <source>
        <dbReference type="ARBA" id="ARBA00001927"/>
    </source>
</evidence>
<evidence type="ECO:0000256" key="8">
    <source>
        <dbReference type="ARBA" id="ARBA00022605"/>
    </source>
</evidence>
<evidence type="ECO:0000256" key="16">
    <source>
        <dbReference type="ARBA" id="ARBA00023004"/>
    </source>
</evidence>
<feature type="domain" description="Glutamine amidotransferase type-2" evidence="26">
    <location>
        <begin position="22"/>
        <end position="426"/>
    </location>
</feature>
<dbReference type="CDD" id="cd02808">
    <property type="entry name" value="GltS_FMN"/>
    <property type="match status" value="1"/>
</dbReference>
<keyword evidence="8" id="KW-0028">Amino-acid biosynthesis</keyword>
<dbReference type="GO" id="GO:0051538">
    <property type="term" value="F:3 iron, 4 sulfur cluster binding"/>
    <property type="evidence" value="ECO:0007669"/>
    <property type="project" value="UniProtKB-KW"/>
</dbReference>
<dbReference type="InterPro" id="IPR050711">
    <property type="entry name" value="ET-N_metabolism_enzyme"/>
</dbReference>
<gene>
    <name evidence="27" type="ORF">SVA_0057</name>
</gene>
<feature type="compositionally biased region" description="Basic and acidic residues" evidence="25">
    <location>
        <begin position="916"/>
        <end position="927"/>
    </location>
</feature>
<comment type="function">
    <text evidence="22">Catalyzes the conversion of L-glutamine and 2-oxoglutarate into two molecules of L-glutamate.</text>
</comment>
<proteinExistence type="inferred from homology"/>
<evidence type="ECO:0000256" key="14">
    <source>
        <dbReference type="ARBA" id="ARBA00022962"/>
    </source>
</evidence>
<comment type="pathway">
    <text evidence="20">Amino-acid biosynthesis; L-glutamate biosynthesis via GLT pathway; L-glutamate from 2-oxoglutarate and L-glutamine (NADP(+) route): step 1/1.</text>
</comment>
<dbReference type="FunFam" id="2.160.20.60:FF:000002">
    <property type="entry name" value="Glutamate synthase, large subunit"/>
    <property type="match status" value="1"/>
</dbReference>
<evidence type="ECO:0000256" key="7">
    <source>
        <dbReference type="ARBA" id="ARBA00012079"/>
    </source>
</evidence>
<keyword evidence="10" id="KW-0288">FMN</keyword>
<dbReference type="PANTHER" id="PTHR11938:SF148">
    <property type="entry name" value="GLUTAMATE SYNTHASE [NADPH] LARGE CHAIN"/>
    <property type="match status" value="1"/>
</dbReference>
<feature type="region of interest" description="Disordered" evidence="25">
    <location>
        <begin position="905"/>
        <end position="927"/>
    </location>
</feature>
<evidence type="ECO:0000256" key="21">
    <source>
        <dbReference type="ARBA" id="ARBA00048151"/>
    </source>
</evidence>
<dbReference type="Gene3D" id="3.60.20.10">
    <property type="entry name" value="Glutamine Phosphoribosylpyrophosphate, subunit 1, domain 1"/>
    <property type="match status" value="1"/>
</dbReference>
<dbReference type="InterPro" id="IPR002932">
    <property type="entry name" value="Glu_synthdom"/>
</dbReference>
<keyword evidence="13" id="KW-0521">NADP</keyword>
<evidence type="ECO:0000259" key="26">
    <source>
        <dbReference type="PROSITE" id="PS51278"/>
    </source>
</evidence>
<name>A0A1B4UZR1_9GAMM</name>
<evidence type="ECO:0000313" key="28">
    <source>
        <dbReference type="Proteomes" id="UP000218899"/>
    </source>
</evidence>
<reference evidence="27 28" key="1">
    <citation type="submission" date="2015-08" db="EMBL/GenBank/DDBJ databases">
        <title>Complete genome sequence of Sulfurifustis variabilis.</title>
        <authorList>
            <person name="Miura A."/>
            <person name="Kojima H."/>
            <person name="Fukui M."/>
        </authorList>
    </citation>
    <scope>NUCLEOTIDE SEQUENCE [LARGE SCALE GENOMIC DNA]</scope>
    <source>
        <strain evidence="28">skN76</strain>
    </source>
</reference>
<evidence type="ECO:0000256" key="18">
    <source>
        <dbReference type="ARBA" id="ARBA00023164"/>
    </source>
</evidence>
<keyword evidence="18" id="KW-0314">Glutamate biosynthesis</keyword>
<dbReference type="GO" id="GO:0019676">
    <property type="term" value="P:ammonia assimilation cycle"/>
    <property type="evidence" value="ECO:0007669"/>
    <property type="project" value="TreeGrafter"/>
</dbReference>
<dbReference type="CDD" id="cd00713">
    <property type="entry name" value="GltS"/>
    <property type="match status" value="1"/>
</dbReference>
<evidence type="ECO:0000256" key="3">
    <source>
        <dbReference type="ARBA" id="ARBA00001974"/>
    </source>
</evidence>
<keyword evidence="9" id="KW-0285">Flavoprotein</keyword>
<evidence type="ECO:0000256" key="9">
    <source>
        <dbReference type="ARBA" id="ARBA00022630"/>
    </source>
</evidence>
<dbReference type="RefSeq" id="WP_096457131.1">
    <property type="nucleotide sequence ID" value="NZ_AP014936.1"/>
</dbReference>
<protein>
    <recommendedName>
        <fullName evidence="23">Glutamate synthase [NADPH] large chain</fullName>
        <ecNumber evidence="7">1.4.1.13</ecNumber>
    </recommendedName>
    <alternativeName>
        <fullName evidence="24">Glutamate synthase subunit alpha</fullName>
    </alternativeName>
</protein>
<dbReference type="InterPro" id="IPR013785">
    <property type="entry name" value="Aldolase_TIM"/>
</dbReference>
<dbReference type="GO" id="GO:0004355">
    <property type="term" value="F:glutamate synthase (NADPH) activity"/>
    <property type="evidence" value="ECO:0007669"/>
    <property type="project" value="UniProtKB-EC"/>
</dbReference>
<dbReference type="PANTHER" id="PTHR11938">
    <property type="entry name" value="FAD NADPH DEHYDROGENASE/OXIDOREDUCTASE"/>
    <property type="match status" value="1"/>
</dbReference>
<dbReference type="InterPro" id="IPR029055">
    <property type="entry name" value="Ntn_hydrolases_N"/>
</dbReference>
<dbReference type="InterPro" id="IPR002489">
    <property type="entry name" value="Glu_synth_asu_C"/>
</dbReference>
<dbReference type="Pfam" id="PF00310">
    <property type="entry name" value="GATase_2"/>
    <property type="match status" value="1"/>
</dbReference>
<keyword evidence="19" id="KW-0003">3Fe-4S</keyword>
<dbReference type="Gene3D" id="2.160.20.60">
    <property type="entry name" value="Glutamate synthase, alpha subunit, C-terminal domain"/>
    <property type="match status" value="1"/>
</dbReference>
<dbReference type="FunFam" id="3.20.20.70:FF:000109">
    <property type="entry name" value="Glutamate synthase, large subunit"/>
    <property type="match status" value="1"/>
</dbReference>
<dbReference type="InterPro" id="IPR006982">
    <property type="entry name" value="Glu_synth_centr_N"/>
</dbReference>
<keyword evidence="16" id="KW-0408">Iron</keyword>
<dbReference type="NCBIfam" id="NF008730">
    <property type="entry name" value="PRK11750.1"/>
    <property type="match status" value="1"/>
</dbReference>
<accession>A0A1B4UZR1</accession>
<keyword evidence="17" id="KW-0411">Iron-sulfur</keyword>
<sequence length="1503" mass="165025">MNYRYDTGPNGLYRPDFEKASCGFGLIAHMDGRASHWLVQTAIASLARLTHRGAVAADGKTGDGCGLLLKKPDGFLRAVAGQQGLQLADSYAVGMVFLNPNAKLGASARRRVETELKREGLEVAGWRAVPTDPKACGAEALKTLPHIAQVFVNAPPTMDEAAFERRLYVARRRAEKALEASDPVFYIPSLSARVLSYKGLIMPANLPVFYPDLEDPRLDSTLCVFHQRFSTNTWPQWRLAQPFRYLAHNGEINTVQGNRYWSLARGHKFQTPLLPDMADVRPLVSMTGSDSMSLDNMLEALLAGGMDVFRAMRVLIPPAWQNVDKMDRDLQAFYKYHSKHMEPWDGPAGIVLTDGRHAACVMDRNGLRPARYVITRDPALGEPADGDFANCVITLASEIGVFPYAPEEVIAKGRLKPGQMIAADTATGTLLLPADIDNLLKARKPYRRWLNEHTVHLESSLDDGGPTSPAIEPDRFHAYQKMYNVSFEERDQILRVLAESGQEAVGSMGDDTPMAVLSHHVRSPYDYFRQQFAQVTNPPIDPLREQIVMSLETCFGREKNLFEETESHARRVVVDSPVLSEGKFRRLLAIEDPGYAHEWIGLNYEAAIGLRAAIEAVCERAVAAVRAGKVIMVLSDRAVEPGKLPIHALLAVGAVHHRLIREGLRCDANIVIETATARDPHHYACLIGYGATAVFPYLAYECVRDLVRTGEIPKGDVAKLCQNYRKGIIKGLFKIISKMGISTIASYRGAQLFEAVGLHRDVVALCFEGTTSRIEGAHFDDLERDQKRLADDAWNPRRANAQGGLLKYVHGGEYHAYNPDVIRTLHDAVRTGEYGKYLEFARLVNERKPMVLRDLFTLRKDVKPIPVDEVEPIEAITKRFDSAGMSLGALSPEAHEALATAMNRLGGRSNSGEGGEDPRRYGTEKTSKIKQVASGRFGVTPAYLVNAEVLQIKISQGAKPGEGGQLPGHKVNEMIAKLRYARPGVALISPPPHHDIYSIEDLAQLIFDLKQVNPKALVSVKLVSGPGVGTVAAGVAKAYADLITIAGYDGGTGASPLTSVKYAGTPWELGLPETHQTLRMNDLRERVRLQTDGGLKTGLDVVKAAILGAESFGFGTAPMIALGCKYLRICHLNNCATGVATQNNVLRDRHFIGEAQMVMNYFRFVARETREWLARLGVRSLEALIGRTDLLETLPGDTDKQRRLDLESILSDAGVPRDKPQHCRVPFNVSFDKGELAEQMVKDALPAIEAMTGGEFRYEVRNFNRSIGARVSGEIARRHGDHGMAQAPISIRLTGTAGQSFGVWNAGGLHLYLEGDANDYVGKGMAGGKIVIHPPKASRFKSQETTIIGNTCLYGATGGKLFAAGQAGERFGVRNSGALAVVEGVGDHGCEYMTGGVVVVLGQTGLNFGAGMTGGFAYVLDSENTFVDRYNHELIDIHRIHTEAMEAHRNYLRTLIGEFVQETGSRWGRTILENFPDHEGRFWLIKPKATDLESLLETLRQAA</sequence>
<evidence type="ECO:0000256" key="24">
    <source>
        <dbReference type="ARBA" id="ARBA00079921"/>
    </source>
</evidence>
<comment type="cofactor">
    <cofactor evidence="1">
        <name>FMN</name>
        <dbReference type="ChEBI" id="CHEBI:58210"/>
    </cofactor>
</comment>
<dbReference type="GO" id="GO:0006537">
    <property type="term" value="P:glutamate biosynthetic process"/>
    <property type="evidence" value="ECO:0007669"/>
    <property type="project" value="UniProtKB-KW"/>
</dbReference>
<dbReference type="GO" id="GO:0046872">
    <property type="term" value="F:metal ion binding"/>
    <property type="evidence" value="ECO:0007669"/>
    <property type="project" value="UniProtKB-KW"/>
</dbReference>
<evidence type="ECO:0000256" key="22">
    <source>
        <dbReference type="ARBA" id="ARBA00053198"/>
    </source>
</evidence>
<evidence type="ECO:0000256" key="25">
    <source>
        <dbReference type="SAM" id="MobiDB-lite"/>
    </source>
</evidence>
<evidence type="ECO:0000313" key="27">
    <source>
        <dbReference type="EMBL" id="BAU46639.1"/>
    </source>
</evidence>
<dbReference type="KEGG" id="sva:SVA_0057"/>
<evidence type="ECO:0000256" key="17">
    <source>
        <dbReference type="ARBA" id="ARBA00023014"/>
    </source>
</evidence>
<comment type="catalytic activity">
    <reaction evidence="21">
        <text>2 L-glutamate + NADP(+) = L-glutamine + 2-oxoglutarate + NADPH + H(+)</text>
        <dbReference type="Rhea" id="RHEA:15501"/>
        <dbReference type="ChEBI" id="CHEBI:15378"/>
        <dbReference type="ChEBI" id="CHEBI:16810"/>
        <dbReference type="ChEBI" id="CHEBI:29985"/>
        <dbReference type="ChEBI" id="CHEBI:57783"/>
        <dbReference type="ChEBI" id="CHEBI:58349"/>
        <dbReference type="ChEBI" id="CHEBI:58359"/>
        <dbReference type="EC" id="1.4.1.13"/>
    </reaction>
</comment>
<dbReference type="InterPro" id="IPR017932">
    <property type="entry name" value="GATase_2_dom"/>
</dbReference>
<dbReference type="EMBL" id="AP014936">
    <property type="protein sequence ID" value="BAU46639.1"/>
    <property type="molecule type" value="Genomic_DNA"/>
</dbReference>
<evidence type="ECO:0000256" key="12">
    <source>
        <dbReference type="ARBA" id="ARBA00022827"/>
    </source>
</evidence>
<dbReference type="Pfam" id="PF01493">
    <property type="entry name" value="GXGXG"/>
    <property type="match status" value="1"/>
</dbReference>
<dbReference type="EC" id="1.4.1.13" evidence="7"/>
<keyword evidence="12" id="KW-0274">FAD</keyword>
<comment type="cofactor">
    <cofactor evidence="2">
        <name>[3Fe-4S] cluster</name>
        <dbReference type="ChEBI" id="CHEBI:21137"/>
    </cofactor>
</comment>
<comment type="similarity">
    <text evidence="6">Belongs to the glutamate synthase family.</text>
</comment>
<dbReference type="FunFam" id="3.20.20.70:FF:000061">
    <property type="entry name" value="Glutamate synthase large subunit"/>
    <property type="match status" value="1"/>
</dbReference>
<dbReference type="Proteomes" id="UP000218899">
    <property type="component" value="Chromosome"/>
</dbReference>
<dbReference type="Pfam" id="PF04898">
    <property type="entry name" value="Glu_syn_central"/>
    <property type="match status" value="1"/>
</dbReference>
<evidence type="ECO:0000256" key="10">
    <source>
        <dbReference type="ARBA" id="ARBA00022643"/>
    </source>
</evidence>
<evidence type="ECO:0000256" key="1">
    <source>
        <dbReference type="ARBA" id="ARBA00001917"/>
    </source>
</evidence>
<keyword evidence="14" id="KW-0315">Glutamine amidotransferase</keyword>
<dbReference type="CDD" id="cd00982">
    <property type="entry name" value="gltB_C"/>
    <property type="match status" value="1"/>
</dbReference>
<dbReference type="InterPro" id="IPR036485">
    <property type="entry name" value="Glu_synth_asu_C_sf"/>
</dbReference>